<evidence type="ECO:0000256" key="4">
    <source>
        <dbReference type="ARBA" id="ARBA00023125"/>
    </source>
</evidence>
<dbReference type="InterPro" id="IPR013325">
    <property type="entry name" value="RNA_pol_sigma_r2"/>
</dbReference>
<gene>
    <name evidence="9" type="ORF">WKW77_19240</name>
</gene>
<dbReference type="RefSeq" id="WP_340358473.1">
    <property type="nucleotide sequence ID" value="NZ_JBBKZU010000008.1"/>
</dbReference>
<dbReference type="EMBL" id="JBBKZU010000008">
    <property type="protein sequence ID" value="MEJ8813230.1"/>
    <property type="molecule type" value="Genomic_DNA"/>
</dbReference>
<feature type="compositionally biased region" description="Polar residues" evidence="6">
    <location>
        <begin position="10"/>
        <end position="36"/>
    </location>
</feature>
<dbReference type="Proteomes" id="UP001365846">
    <property type="component" value="Unassembled WGS sequence"/>
</dbReference>
<dbReference type="InterPro" id="IPR007630">
    <property type="entry name" value="RNA_pol_sigma70_r4"/>
</dbReference>
<dbReference type="PANTHER" id="PTHR43133">
    <property type="entry name" value="RNA POLYMERASE ECF-TYPE SIGMA FACTO"/>
    <property type="match status" value="1"/>
</dbReference>
<feature type="region of interest" description="Disordered" evidence="6">
    <location>
        <begin position="1"/>
        <end position="44"/>
    </location>
</feature>
<keyword evidence="4" id="KW-0238">DNA-binding</keyword>
<comment type="caution">
    <text evidence="9">The sequence shown here is derived from an EMBL/GenBank/DDBJ whole genome shotgun (WGS) entry which is preliminary data.</text>
</comment>
<reference evidence="9 10" key="1">
    <citation type="submission" date="2024-03" db="EMBL/GenBank/DDBJ databases">
        <title>Novel species of the genus Variovorax.</title>
        <authorList>
            <person name="Liu Q."/>
            <person name="Xin Y.-H."/>
        </authorList>
    </citation>
    <scope>NUCLEOTIDE SEQUENCE [LARGE SCALE GENOMIC DNA]</scope>
    <source>
        <strain evidence="9 10">KACC 18899</strain>
    </source>
</reference>
<keyword evidence="10" id="KW-1185">Reference proteome</keyword>
<comment type="similarity">
    <text evidence="1">Belongs to the sigma-70 factor family. ECF subfamily.</text>
</comment>
<evidence type="ECO:0000259" key="7">
    <source>
        <dbReference type="Pfam" id="PF04542"/>
    </source>
</evidence>
<keyword evidence="5" id="KW-0804">Transcription</keyword>
<dbReference type="SUPFAM" id="SSF88659">
    <property type="entry name" value="Sigma3 and sigma4 domains of RNA polymerase sigma factors"/>
    <property type="match status" value="1"/>
</dbReference>
<dbReference type="InterPro" id="IPR013324">
    <property type="entry name" value="RNA_pol_sigma_r3/r4-like"/>
</dbReference>
<dbReference type="InterPro" id="IPR007627">
    <property type="entry name" value="RNA_pol_sigma70_r2"/>
</dbReference>
<dbReference type="InterPro" id="IPR039425">
    <property type="entry name" value="RNA_pol_sigma-70-like"/>
</dbReference>
<keyword evidence="3" id="KW-0731">Sigma factor</keyword>
<dbReference type="Pfam" id="PF04545">
    <property type="entry name" value="Sigma70_r4"/>
    <property type="match status" value="1"/>
</dbReference>
<dbReference type="Pfam" id="PF04542">
    <property type="entry name" value="Sigma70_r2"/>
    <property type="match status" value="1"/>
</dbReference>
<dbReference type="Gene3D" id="1.10.1740.10">
    <property type="match status" value="1"/>
</dbReference>
<evidence type="ECO:0000256" key="5">
    <source>
        <dbReference type="ARBA" id="ARBA00023163"/>
    </source>
</evidence>
<feature type="domain" description="RNA polymerase sigma-70 region 4" evidence="8">
    <location>
        <begin position="172"/>
        <end position="220"/>
    </location>
</feature>
<name>A0ABU8VJM2_9BURK</name>
<protein>
    <submittedName>
        <fullName evidence="9">Sigma-70 family RNA polymerase sigma factor</fullName>
    </submittedName>
</protein>
<evidence type="ECO:0000256" key="6">
    <source>
        <dbReference type="SAM" id="MobiDB-lite"/>
    </source>
</evidence>
<keyword evidence="2" id="KW-0805">Transcription regulation</keyword>
<evidence type="ECO:0000313" key="9">
    <source>
        <dbReference type="EMBL" id="MEJ8813230.1"/>
    </source>
</evidence>
<evidence type="ECO:0000313" key="10">
    <source>
        <dbReference type="Proteomes" id="UP001365846"/>
    </source>
</evidence>
<organism evidence="9 10">
    <name type="scientific">Variovorax ureilyticus</name>
    <dbReference type="NCBI Taxonomy" id="1836198"/>
    <lineage>
        <taxon>Bacteria</taxon>
        <taxon>Pseudomonadati</taxon>
        <taxon>Pseudomonadota</taxon>
        <taxon>Betaproteobacteria</taxon>
        <taxon>Burkholderiales</taxon>
        <taxon>Comamonadaceae</taxon>
        <taxon>Variovorax</taxon>
    </lineage>
</organism>
<dbReference type="PANTHER" id="PTHR43133:SF62">
    <property type="entry name" value="RNA POLYMERASE SIGMA FACTOR SIGZ"/>
    <property type="match status" value="1"/>
</dbReference>
<evidence type="ECO:0000256" key="3">
    <source>
        <dbReference type="ARBA" id="ARBA00023082"/>
    </source>
</evidence>
<dbReference type="SUPFAM" id="SSF88946">
    <property type="entry name" value="Sigma2 domain of RNA polymerase sigma factors"/>
    <property type="match status" value="1"/>
</dbReference>
<proteinExistence type="inferred from homology"/>
<dbReference type="Gene3D" id="1.10.10.10">
    <property type="entry name" value="Winged helix-like DNA-binding domain superfamily/Winged helix DNA-binding domain"/>
    <property type="match status" value="1"/>
</dbReference>
<evidence type="ECO:0000256" key="1">
    <source>
        <dbReference type="ARBA" id="ARBA00010641"/>
    </source>
</evidence>
<accession>A0ABU8VJM2</accession>
<dbReference type="InterPro" id="IPR036388">
    <property type="entry name" value="WH-like_DNA-bd_sf"/>
</dbReference>
<sequence>MARRCRRSSMDTAPQPSSAVPANGQRSPWLSVVTSDSPRKAMPTSEELNGLARAVAVEADRQAFAALFKHFAPRIKSYLVLGGTSDTLAEDIAQETMVNVWRKAATFDPARANVTTWVFTIARNLRVDHFRRQDARMIYGADDEDADRREDLLPPPDDQVLARERETRVRQALARLPEEQALVLRLSFFEERAHARIAAELGIPLGTVKSRVRLAVNHLRRLLGDIEP</sequence>
<feature type="domain" description="RNA polymerase sigma-70 region 2" evidence="7">
    <location>
        <begin position="67"/>
        <end position="134"/>
    </location>
</feature>
<dbReference type="InterPro" id="IPR014284">
    <property type="entry name" value="RNA_pol_sigma-70_dom"/>
</dbReference>
<evidence type="ECO:0000256" key="2">
    <source>
        <dbReference type="ARBA" id="ARBA00023015"/>
    </source>
</evidence>
<evidence type="ECO:0000259" key="8">
    <source>
        <dbReference type="Pfam" id="PF04545"/>
    </source>
</evidence>
<dbReference type="CDD" id="cd06171">
    <property type="entry name" value="Sigma70_r4"/>
    <property type="match status" value="1"/>
</dbReference>
<dbReference type="NCBIfam" id="TIGR02937">
    <property type="entry name" value="sigma70-ECF"/>
    <property type="match status" value="1"/>
</dbReference>